<name>A0ABP6SAV8_9ACTN</name>
<dbReference type="Pfam" id="PF04464">
    <property type="entry name" value="Glyphos_transf"/>
    <property type="match status" value="1"/>
</dbReference>
<evidence type="ECO:0000256" key="7">
    <source>
        <dbReference type="SAM" id="MobiDB-lite"/>
    </source>
</evidence>
<evidence type="ECO:0000259" key="8">
    <source>
        <dbReference type="Pfam" id="PF00535"/>
    </source>
</evidence>
<dbReference type="EMBL" id="BAAAYL010000001">
    <property type="protein sequence ID" value="GAA3372089.1"/>
    <property type="molecule type" value="Genomic_DNA"/>
</dbReference>
<keyword evidence="5" id="KW-0777">Teichoic acid biosynthesis</keyword>
<protein>
    <submittedName>
        <fullName evidence="9">Bifunctional glycosyltransferase family 2 protein/CDP-glycerol:glycerophosphate glycerophosphotransferase</fullName>
    </submittedName>
</protein>
<organism evidence="9 10">
    <name type="scientific">Streptomyces sannanensis</name>
    <dbReference type="NCBI Taxonomy" id="285536"/>
    <lineage>
        <taxon>Bacteria</taxon>
        <taxon>Bacillati</taxon>
        <taxon>Actinomycetota</taxon>
        <taxon>Actinomycetes</taxon>
        <taxon>Kitasatosporales</taxon>
        <taxon>Streptomycetaceae</taxon>
        <taxon>Streptomyces</taxon>
    </lineage>
</organism>
<dbReference type="Gene3D" id="3.40.50.12580">
    <property type="match status" value="1"/>
</dbReference>
<dbReference type="InterPro" id="IPR007554">
    <property type="entry name" value="Glycerophosphate_synth"/>
</dbReference>
<accession>A0ABP6SAV8</accession>
<dbReference type="Pfam" id="PF00535">
    <property type="entry name" value="Glycos_transf_2"/>
    <property type="match status" value="1"/>
</dbReference>
<feature type="domain" description="Glycosyltransferase 2-like" evidence="8">
    <location>
        <begin position="5"/>
        <end position="117"/>
    </location>
</feature>
<comment type="similarity">
    <text evidence="2">Belongs to the CDP-glycerol glycerophosphotransferase family.</text>
</comment>
<dbReference type="SUPFAM" id="SSF53448">
    <property type="entry name" value="Nucleotide-diphospho-sugar transferases"/>
    <property type="match status" value="1"/>
</dbReference>
<dbReference type="InterPro" id="IPR001173">
    <property type="entry name" value="Glyco_trans_2-like"/>
</dbReference>
<evidence type="ECO:0000256" key="1">
    <source>
        <dbReference type="ARBA" id="ARBA00004202"/>
    </source>
</evidence>
<dbReference type="Gene3D" id="3.40.50.11820">
    <property type="match status" value="1"/>
</dbReference>
<keyword evidence="4" id="KW-0808">Transferase</keyword>
<dbReference type="InterPro" id="IPR043149">
    <property type="entry name" value="TagF_N"/>
</dbReference>
<dbReference type="Proteomes" id="UP001499990">
    <property type="component" value="Unassembled WGS sequence"/>
</dbReference>
<keyword evidence="3" id="KW-1003">Cell membrane</keyword>
<dbReference type="InterPro" id="IPR043148">
    <property type="entry name" value="TagF_C"/>
</dbReference>
<evidence type="ECO:0000256" key="4">
    <source>
        <dbReference type="ARBA" id="ARBA00022679"/>
    </source>
</evidence>
<evidence type="ECO:0000256" key="3">
    <source>
        <dbReference type="ARBA" id="ARBA00022475"/>
    </source>
</evidence>
<comment type="subcellular location">
    <subcellularLocation>
        <location evidence="1">Cell membrane</location>
        <topology evidence="1">Peripheral membrane protein</topology>
    </subcellularLocation>
</comment>
<dbReference type="InterPro" id="IPR051612">
    <property type="entry name" value="Teichoic_Acid_Biosynth"/>
</dbReference>
<reference evidence="10" key="1">
    <citation type="journal article" date="2019" name="Int. J. Syst. Evol. Microbiol.">
        <title>The Global Catalogue of Microorganisms (GCM) 10K type strain sequencing project: providing services to taxonomists for standard genome sequencing and annotation.</title>
        <authorList>
            <consortium name="The Broad Institute Genomics Platform"/>
            <consortium name="The Broad Institute Genome Sequencing Center for Infectious Disease"/>
            <person name="Wu L."/>
            <person name="Ma J."/>
        </authorList>
    </citation>
    <scope>NUCLEOTIDE SEQUENCE [LARGE SCALE GENOMIC DNA]</scope>
    <source>
        <strain evidence="10">JCM 9651</strain>
    </source>
</reference>
<dbReference type="CDD" id="cd00761">
    <property type="entry name" value="Glyco_tranf_GTA_type"/>
    <property type="match status" value="1"/>
</dbReference>
<feature type="region of interest" description="Disordered" evidence="7">
    <location>
        <begin position="729"/>
        <end position="749"/>
    </location>
</feature>
<dbReference type="InterPro" id="IPR029044">
    <property type="entry name" value="Nucleotide-diphossugar_trans"/>
</dbReference>
<dbReference type="SUPFAM" id="SSF53756">
    <property type="entry name" value="UDP-Glycosyltransferase/glycogen phosphorylase"/>
    <property type="match status" value="1"/>
</dbReference>
<sequence>MPRFSVIVPAYKVQAYLHICLDSVLSQSYDDLELIAVDDASPDACGTVIDECAARDRRVTAVHLAERGGAGPARNAGLAAATGDYVLFLDGRDTLVPGALQAVADRLKETNEPDVLVYGHVRALWSGEVVPGGDMPRLTEEGPAPFRLADRPTLLSPPPPAWAMAYRRGFARREDLAFPPGHHADLPWSAQALIAAVSVATLAHACVRRHERRPMAPSRPGAPAADDTPEVFDVFVQYERLFAFVDSRPGAAEWRPLLCRHMAEHFAAVLGGLPQLPRGARAEFARRARAHCRRFHPRGTRHALVRIGARRTLLALRAGRRLAARARTLVALALRGLRAVLSRSYYRFQRWLPVRADLAVFMSYEHHGYGGNPAALEARVRELAPHIRTAWIAEPDRPDTVPAGARRLRPGSLACSSALARARFLVGDAGFGDGTVKRRSQVMLRTPPGTPLKSEGLDLLDRPAAGPVDPVRLMRSVDGWDYLVSANPHSTLVRERAFPGSYTVLEYGQPRADVFRNATAADMARLRASFGIPAGFTALLYVPEHRDYRRVQRAALDLPRLARSLGPRCVVLSRAPRPDGAPPVRSDCSGCSDCSDCSDCPRVVDVRAHPSVEELCLASDALVTDYSPLMFDYVCLDRPVVIHAEDRDVFEAVRGTYFDLRSFPPGAVARTEDELVDIFATGLWRSSRSTQLRTAFRARFCPYDDGRAAERVVRHVFLGETADPPAAVPFPATSGLIGGPRSESSALRP</sequence>
<keyword evidence="6" id="KW-0472">Membrane</keyword>
<keyword evidence="10" id="KW-1185">Reference proteome</keyword>
<comment type="caution">
    <text evidence="9">The sequence shown here is derived from an EMBL/GenBank/DDBJ whole genome shotgun (WGS) entry which is preliminary data.</text>
</comment>
<dbReference type="Gene3D" id="3.90.550.10">
    <property type="entry name" value="Spore Coat Polysaccharide Biosynthesis Protein SpsA, Chain A"/>
    <property type="match status" value="1"/>
</dbReference>
<evidence type="ECO:0000256" key="6">
    <source>
        <dbReference type="ARBA" id="ARBA00023136"/>
    </source>
</evidence>
<dbReference type="PANTHER" id="PTHR37316">
    <property type="entry name" value="TEICHOIC ACID GLYCEROL-PHOSPHATE PRIMASE"/>
    <property type="match status" value="1"/>
</dbReference>
<gene>
    <name evidence="9" type="ORF">GCM10020367_25650</name>
</gene>
<evidence type="ECO:0000313" key="9">
    <source>
        <dbReference type="EMBL" id="GAA3372089.1"/>
    </source>
</evidence>
<evidence type="ECO:0000256" key="2">
    <source>
        <dbReference type="ARBA" id="ARBA00010488"/>
    </source>
</evidence>
<evidence type="ECO:0000313" key="10">
    <source>
        <dbReference type="Proteomes" id="UP001499990"/>
    </source>
</evidence>
<dbReference type="PANTHER" id="PTHR37316:SF3">
    <property type="entry name" value="TEICHOIC ACID GLYCEROL-PHOSPHATE TRANSFERASE"/>
    <property type="match status" value="1"/>
</dbReference>
<proteinExistence type="inferred from homology"/>
<evidence type="ECO:0000256" key="5">
    <source>
        <dbReference type="ARBA" id="ARBA00022944"/>
    </source>
</evidence>
<dbReference type="RefSeq" id="WP_345036748.1">
    <property type="nucleotide sequence ID" value="NZ_BAAAYL010000001.1"/>
</dbReference>